<dbReference type="PROSITE" id="PS51736">
    <property type="entry name" value="RECOMBINASES_3"/>
    <property type="match status" value="1"/>
</dbReference>
<evidence type="ECO:0000313" key="5">
    <source>
        <dbReference type="EMBL" id="AEH95306.1"/>
    </source>
</evidence>
<dbReference type="InterPro" id="IPR006119">
    <property type="entry name" value="Resolv_N"/>
</dbReference>
<dbReference type="PANTHER" id="PTHR30461:SF23">
    <property type="entry name" value="DNA RECOMBINASE-RELATED"/>
    <property type="match status" value="1"/>
</dbReference>
<dbReference type="Pfam" id="PF13408">
    <property type="entry name" value="Zn_ribbon_recom"/>
    <property type="match status" value="1"/>
</dbReference>
<evidence type="ECO:0000259" key="4">
    <source>
        <dbReference type="PROSITE" id="PS51737"/>
    </source>
</evidence>
<dbReference type="Gene3D" id="3.90.1750.20">
    <property type="entry name" value="Putative Large Serine Recombinase, Chain B, Domain 2"/>
    <property type="match status" value="1"/>
</dbReference>
<dbReference type="AlphaFoldDB" id="F8S304"/>
<feature type="region of interest" description="Disordered" evidence="2">
    <location>
        <begin position="740"/>
        <end position="762"/>
    </location>
</feature>
<name>F8S304_9BACT</name>
<feature type="domain" description="Recombinase" evidence="4">
    <location>
        <begin position="322"/>
        <end position="466"/>
    </location>
</feature>
<dbReference type="InterPro" id="IPR050639">
    <property type="entry name" value="SSR_resolvase"/>
</dbReference>
<feature type="compositionally biased region" description="Low complexity" evidence="2">
    <location>
        <begin position="45"/>
        <end position="65"/>
    </location>
</feature>
<dbReference type="SMART" id="SM00857">
    <property type="entry name" value="Resolvase"/>
    <property type="match status" value="1"/>
</dbReference>
<feature type="coiled-coil region" evidence="1">
    <location>
        <begin position="598"/>
        <end position="636"/>
    </location>
</feature>
<dbReference type="InterPro" id="IPR036162">
    <property type="entry name" value="Resolvase-like_N_sf"/>
</dbReference>
<dbReference type="InterPro" id="IPR038109">
    <property type="entry name" value="DNA_bind_recomb_sf"/>
</dbReference>
<dbReference type="SUPFAM" id="SSF53041">
    <property type="entry name" value="Resolvase-like"/>
    <property type="match status" value="1"/>
</dbReference>
<dbReference type="Pfam" id="PF00239">
    <property type="entry name" value="Resolvase"/>
    <property type="match status" value="1"/>
</dbReference>
<dbReference type="InterPro" id="IPR025827">
    <property type="entry name" value="Zn_ribbon_recom_dom"/>
</dbReference>
<feature type="region of interest" description="Disordered" evidence="2">
    <location>
        <begin position="682"/>
        <end position="706"/>
    </location>
</feature>
<dbReference type="PROSITE" id="PS51737">
    <property type="entry name" value="RECOMBINASE_DNA_BIND"/>
    <property type="match status" value="1"/>
</dbReference>
<feature type="compositionally biased region" description="Basic and acidic residues" evidence="2">
    <location>
        <begin position="740"/>
        <end position="754"/>
    </location>
</feature>
<protein>
    <submittedName>
        <fullName evidence="5">Putative invertase</fullName>
    </submittedName>
</protein>
<keyword evidence="1" id="KW-0175">Coiled coil</keyword>
<dbReference type="Pfam" id="PF07508">
    <property type="entry name" value="Recombinase"/>
    <property type="match status" value="1"/>
</dbReference>
<organism evidence="5">
    <name type="scientific">Aplysina aerophoba bacterial symbiont clone AANRPS</name>
    <dbReference type="NCBI Taxonomy" id="1042317"/>
    <lineage>
        <taxon>Bacteria</taxon>
        <taxon>environmental samples</taxon>
    </lineage>
</organism>
<dbReference type="EMBL" id="HQ456128">
    <property type="protein sequence ID" value="AEH95306.1"/>
    <property type="molecule type" value="Genomic_DNA"/>
</dbReference>
<sequence>MFVPHGAGHQGRQGALAQRRVPPARTADGARRGGPPSRARVRIVPAASLPLSPASSRAERSAAGSRADRRDHLQAAGQHRTRNPRICPPERTLPRTSRRPGGDGVAGHHPSATWVNDNHGMLRGRCSSIARSIDFGTARSFRRTRCWCRPVCVRLQLTEWSVHMQMAAIYTRVSSNQQREAHTIASQTAALVEWATTLELEVPQQWIFEDEGYSGATLERPGLEQVRDLAAAGDIQVVLVHSPDRLSRKYAYQVLLTEEFGRHGVETRFLNGPSNATAEDQLLVQFQGMIAEYERAQILERSRRGKRHRARAGEISVLGGAPYGYRYIRKRDDNPAAYVVIEAEARVVRDVYEHYTGSGWSIAAITRWLNEQGVPTRKVGTRWERSTVWGMLRNPTYQGTACFGKTRRARRQRVTRPLRLRGGTASRDSANHERPREEWIEIPVPAIVDESTFARAQELLHENKVHARRRTVEPSLVQGLVSCQKCGYALSRASGRSSARRIHYYRCIGSDGWRHLGGPRCDTRPVRQDLLDEVVWTEVIRLLEEPALIQQELDRRLAAAQAADPTKKRTQAVERDLARVGKSMERLLTAYQEDLLSLDQLRERMPLLRQREQTLRDELNALVEQTRERAAHLRLAETLAAFLTRLRAAAETLDIVERQRIVRLVVKEVLVNDDTIVIRHCIPVPSGPPPTNGGPNNDTDNAADPRGYLLRSGSRCSSSWQSPGLPQRWRRWADRQHVAHRNPRDDLTAGRAEDPLAGDGVGVRRLDDDPAAEAVDLEPLLLGHPSKGALPRAPEQQQFGQIGLRSRHRCHRSTIALVALVHDNPVLPVDLPTGARSPQPNPASTVSIGRPCRRLGPGCIIRGQPERLP</sequence>
<dbReference type="Gene3D" id="3.40.50.1390">
    <property type="entry name" value="Resolvase, N-terminal catalytic domain"/>
    <property type="match status" value="1"/>
</dbReference>
<evidence type="ECO:0000259" key="3">
    <source>
        <dbReference type="PROSITE" id="PS51736"/>
    </source>
</evidence>
<feature type="region of interest" description="Disordered" evidence="2">
    <location>
        <begin position="1"/>
        <end position="112"/>
    </location>
</feature>
<feature type="domain" description="Resolvase/invertase-type recombinase catalytic" evidence="3">
    <location>
        <begin position="166"/>
        <end position="313"/>
    </location>
</feature>
<dbReference type="CDD" id="cd00338">
    <property type="entry name" value="Ser_Recombinase"/>
    <property type="match status" value="1"/>
</dbReference>
<feature type="compositionally biased region" description="Low complexity" evidence="2">
    <location>
        <begin position="693"/>
        <end position="705"/>
    </location>
</feature>
<evidence type="ECO:0000256" key="1">
    <source>
        <dbReference type="SAM" id="Coils"/>
    </source>
</evidence>
<reference evidence="5" key="1">
    <citation type="submission" date="2010-10" db="EMBL/GenBank/DDBJ databases">
        <title>Diversity of nonribosomal peptide synthetase (NRPS) genes in microbial consortia of marine sponges by cultivation and metagenomics.</title>
        <authorList>
            <person name="Pimentel-Elardo S.M."/>
            <person name="Grozdanov L."/>
            <person name="Proksch S."/>
            <person name="Hentschel U."/>
        </authorList>
    </citation>
    <scope>NUCLEOTIDE SEQUENCE</scope>
</reference>
<dbReference type="GO" id="GO:0003677">
    <property type="term" value="F:DNA binding"/>
    <property type="evidence" value="ECO:0007669"/>
    <property type="project" value="InterPro"/>
</dbReference>
<proteinExistence type="predicted"/>
<accession>F8S304</accession>
<dbReference type="PANTHER" id="PTHR30461">
    <property type="entry name" value="DNA-INVERTASE FROM LAMBDOID PROPHAGE"/>
    <property type="match status" value="1"/>
</dbReference>
<dbReference type="InterPro" id="IPR011109">
    <property type="entry name" value="DNA_bind_recombinase_dom"/>
</dbReference>
<dbReference type="GO" id="GO:0000150">
    <property type="term" value="F:DNA strand exchange activity"/>
    <property type="evidence" value="ECO:0007669"/>
    <property type="project" value="InterPro"/>
</dbReference>
<evidence type="ECO:0000256" key="2">
    <source>
        <dbReference type="SAM" id="MobiDB-lite"/>
    </source>
</evidence>